<dbReference type="RefSeq" id="WP_068122686.1">
    <property type="nucleotide sequence ID" value="NZ_CCXJ01000605.1"/>
</dbReference>
<dbReference type="Pfam" id="PF08924">
    <property type="entry name" value="Rv2525c_GlyHyd-like"/>
    <property type="match status" value="1"/>
</dbReference>
<dbReference type="Pfam" id="PF01471">
    <property type="entry name" value="PG_binding_1"/>
    <property type="match status" value="2"/>
</dbReference>
<dbReference type="EMBL" id="JAUSQM010000001">
    <property type="protein sequence ID" value="MDP9821600.1"/>
    <property type="molecule type" value="Genomic_DNA"/>
</dbReference>
<evidence type="ECO:0000313" key="4">
    <source>
        <dbReference type="EMBL" id="MDP9821600.1"/>
    </source>
</evidence>
<sequence>MSLSPSPRLRRLLAAALGVALAVPALSGGSGAPHDGGGASAASAAVSQSSATRAMPGRMTGYVFDQCQAPSQAAMDAWWESSPYRGIGIYIAGDNRYCADQLNLDATWVKTQAQRGWALFPIVVGRQAACSPVERYADRRISPKPADDYAAARAQAAGEAQAAVDAAKLLGIGARSVLWFDLEAFPTTKAHCRESALAFLSSWTKEVRRLGYRSGVYSSAASGIALLDQARRAGRHTMPDRLWVAEWVPAQGYRVPPTATPPTFASAFYDHAWWSERGRVMRQYRGDHDETHGGVRINIDTNYTVMGAGTRVPPQSKTCRKVIDHARYRPWKQGDVDPEIRAAQCLLRVQGHYRSPRFRPRFTKRTEVAVRRFQTAVGLPATGRLTRPTWVALHSAGPGPVSKYGSGSHAVRRLQRALKAAGTPRLPVTGYYGYETTQAVRAYQKRVGLPVTGVAGTTTWLALRAGRR</sequence>
<dbReference type="SUPFAM" id="SSF51445">
    <property type="entry name" value="(Trans)glycosidases"/>
    <property type="match status" value="1"/>
</dbReference>
<keyword evidence="5" id="KW-1185">Reference proteome</keyword>
<proteinExistence type="predicted"/>
<comment type="caution">
    <text evidence="4">The sequence shown here is derived from an EMBL/GenBank/DDBJ whole genome shotgun (WGS) entry which is preliminary data.</text>
</comment>
<dbReference type="InterPro" id="IPR015020">
    <property type="entry name" value="Rv2525c-like_Glyco_Hydro-like"/>
</dbReference>
<name>A0ABT9NP11_9ACTN</name>
<evidence type="ECO:0000256" key="1">
    <source>
        <dbReference type="SAM" id="SignalP"/>
    </source>
</evidence>
<dbReference type="Proteomes" id="UP001240447">
    <property type="component" value="Unassembled WGS sequence"/>
</dbReference>
<feature type="domain" description="Peptidoglycan binding-like" evidence="2">
    <location>
        <begin position="410"/>
        <end position="463"/>
    </location>
</feature>
<accession>A0ABT9NP11</accession>
<protein>
    <submittedName>
        <fullName evidence="4">Peptidoglycan hydrolase-like protein with peptidoglycan-binding domain</fullName>
    </submittedName>
</protein>
<dbReference type="InterPro" id="IPR002477">
    <property type="entry name" value="Peptidoglycan-bd-like"/>
</dbReference>
<feature type="domain" description="Peptidoglycan binding-like" evidence="2">
    <location>
        <begin position="337"/>
        <end position="393"/>
    </location>
</feature>
<dbReference type="Gene3D" id="1.10.101.10">
    <property type="entry name" value="PGBD-like superfamily/PGBD"/>
    <property type="match status" value="2"/>
</dbReference>
<feature type="chain" id="PRO_5045251934" evidence="1">
    <location>
        <begin position="28"/>
        <end position="468"/>
    </location>
</feature>
<organism evidence="4 5">
    <name type="scientific">Nocardioides massiliensis</name>
    <dbReference type="NCBI Taxonomy" id="1325935"/>
    <lineage>
        <taxon>Bacteria</taxon>
        <taxon>Bacillati</taxon>
        <taxon>Actinomycetota</taxon>
        <taxon>Actinomycetes</taxon>
        <taxon>Propionibacteriales</taxon>
        <taxon>Nocardioidaceae</taxon>
        <taxon>Nocardioides</taxon>
    </lineage>
</organism>
<dbReference type="InterPro" id="IPR036366">
    <property type="entry name" value="PGBDSf"/>
</dbReference>
<gene>
    <name evidence="4" type="ORF">J2S59_001409</name>
</gene>
<evidence type="ECO:0000259" key="3">
    <source>
        <dbReference type="Pfam" id="PF08924"/>
    </source>
</evidence>
<evidence type="ECO:0000313" key="5">
    <source>
        <dbReference type="Proteomes" id="UP001240447"/>
    </source>
</evidence>
<evidence type="ECO:0000259" key="2">
    <source>
        <dbReference type="Pfam" id="PF01471"/>
    </source>
</evidence>
<keyword evidence="1" id="KW-0732">Signal</keyword>
<reference evidence="4 5" key="1">
    <citation type="submission" date="2023-07" db="EMBL/GenBank/DDBJ databases">
        <title>Sequencing the genomes of 1000 actinobacteria strains.</title>
        <authorList>
            <person name="Klenk H.-P."/>
        </authorList>
    </citation>
    <scope>NUCLEOTIDE SEQUENCE [LARGE SCALE GENOMIC DNA]</scope>
    <source>
        <strain evidence="4 5">GD13</strain>
    </source>
</reference>
<dbReference type="InterPro" id="IPR036365">
    <property type="entry name" value="PGBD-like_sf"/>
</dbReference>
<dbReference type="SUPFAM" id="SSF47090">
    <property type="entry name" value="PGBD-like"/>
    <property type="match status" value="2"/>
</dbReference>
<dbReference type="InterPro" id="IPR017853">
    <property type="entry name" value="GH"/>
</dbReference>
<feature type="domain" description="Rv2525c-like glycoside hydrolase-like" evidence="3">
    <location>
        <begin position="78"/>
        <end position="303"/>
    </location>
</feature>
<dbReference type="Gene3D" id="3.20.20.80">
    <property type="entry name" value="Glycosidases"/>
    <property type="match status" value="1"/>
</dbReference>
<feature type="signal peptide" evidence="1">
    <location>
        <begin position="1"/>
        <end position="27"/>
    </location>
</feature>